<evidence type="ECO:0000313" key="2">
    <source>
        <dbReference type="Proteomes" id="UP000663181"/>
    </source>
</evidence>
<protein>
    <submittedName>
        <fullName evidence="1">DUF1799 domain-containing protein</fullName>
    </submittedName>
</protein>
<dbReference type="Pfam" id="PF08809">
    <property type="entry name" value="DUF1799"/>
    <property type="match status" value="1"/>
</dbReference>
<keyword evidence="2" id="KW-1185">Reference proteome</keyword>
<dbReference type="Proteomes" id="UP000663181">
    <property type="component" value="Chromosome"/>
</dbReference>
<dbReference type="EMBL" id="CP064030">
    <property type="protein sequence ID" value="QRN55915.1"/>
    <property type="molecule type" value="Genomic_DNA"/>
</dbReference>
<evidence type="ECO:0000313" key="1">
    <source>
        <dbReference type="EMBL" id="QRN55915.1"/>
    </source>
</evidence>
<sequence>MAALGFALEDFPDHVEILPDNLAAVNVFIAMATQWRVSMGGPIGLDYNALPAVMRLVGVPRAEQSDTFECIRTMEGEALRVMAEQNK</sequence>
<reference evidence="1 2" key="1">
    <citation type="submission" date="2020-10" db="EMBL/GenBank/DDBJ databases">
        <title>Phylogeny of dyella-like bacteria.</title>
        <authorList>
            <person name="Fu J."/>
        </authorList>
    </citation>
    <scope>NUCLEOTIDE SEQUENCE [LARGE SCALE GENOMIC DNA]</scope>
    <source>
        <strain evidence="1 2">DHOB09</strain>
    </source>
</reference>
<organism evidence="1 2">
    <name type="scientific">Dyella caseinilytica</name>
    <dbReference type="NCBI Taxonomy" id="1849581"/>
    <lineage>
        <taxon>Bacteria</taxon>
        <taxon>Pseudomonadati</taxon>
        <taxon>Pseudomonadota</taxon>
        <taxon>Gammaproteobacteria</taxon>
        <taxon>Lysobacterales</taxon>
        <taxon>Rhodanobacteraceae</taxon>
        <taxon>Dyella</taxon>
    </lineage>
</organism>
<accession>A0ABX7GZG6</accession>
<proteinExistence type="predicted"/>
<name>A0ABX7GZG6_9GAMM</name>
<gene>
    <name evidence="1" type="ORF">ISN74_12975</name>
</gene>
<dbReference type="InterPro" id="IPR014915">
    <property type="entry name" value="Phage_TLS_TfmB"/>
</dbReference>